<protein>
    <submittedName>
        <fullName evidence="2">Uncharacterized protein</fullName>
    </submittedName>
</protein>
<keyword evidence="3" id="KW-1185">Reference proteome</keyword>
<gene>
    <name evidence="2" type="ORF">AAFF_G00125230</name>
</gene>
<feature type="region of interest" description="Disordered" evidence="1">
    <location>
        <begin position="219"/>
        <end position="312"/>
    </location>
</feature>
<accession>A0AAD7W9K9</accession>
<reference evidence="2" key="1">
    <citation type="journal article" date="2023" name="Science">
        <title>Genome structures resolve the early diversification of teleost fishes.</title>
        <authorList>
            <person name="Parey E."/>
            <person name="Louis A."/>
            <person name="Montfort J."/>
            <person name="Bouchez O."/>
            <person name="Roques C."/>
            <person name="Iampietro C."/>
            <person name="Lluch J."/>
            <person name="Castinel A."/>
            <person name="Donnadieu C."/>
            <person name="Desvignes T."/>
            <person name="Floi Bucao C."/>
            <person name="Jouanno E."/>
            <person name="Wen M."/>
            <person name="Mejri S."/>
            <person name="Dirks R."/>
            <person name="Jansen H."/>
            <person name="Henkel C."/>
            <person name="Chen W.J."/>
            <person name="Zahm M."/>
            <person name="Cabau C."/>
            <person name="Klopp C."/>
            <person name="Thompson A.W."/>
            <person name="Robinson-Rechavi M."/>
            <person name="Braasch I."/>
            <person name="Lecointre G."/>
            <person name="Bobe J."/>
            <person name="Postlethwait J.H."/>
            <person name="Berthelot C."/>
            <person name="Roest Crollius H."/>
            <person name="Guiguen Y."/>
        </authorList>
    </citation>
    <scope>NUCLEOTIDE SEQUENCE</scope>
    <source>
        <strain evidence="2">NC1722</strain>
    </source>
</reference>
<evidence type="ECO:0000313" key="3">
    <source>
        <dbReference type="Proteomes" id="UP001221898"/>
    </source>
</evidence>
<sequence>MPSRRGYIAAQRRAHIKAGGLPVTRRCERMPWRGGGGVGKRHAPTLQDVPGASDEPHTPAFRPSRFPSSCRRRLQHNVTVRPRALRLGRETDTRHGARPPGSSLGHCKSRAAPGHVGEERRRRGGLRGRSWRAAVRAAGCRRQGDRHLWSGGAHYVTVSLDLNARPEDDNLTPGGFGRKSRRWTLFWPQPALPLSASVAVQTQTPPRPLSEGYRHWLLLPSRHMTREPTSEGKNNNTKNERTGDNPSLQQNNEVNNPPHPPKNVNAKKAGGTKRQRMTERTLWQAEAERAPDREPPACLTAGELSRIKPAAA</sequence>
<proteinExistence type="predicted"/>
<dbReference type="AlphaFoldDB" id="A0AAD7W9K9"/>
<name>A0AAD7W9K9_9TELE</name>
<dbReference type="Proteomes" id="UP001221898">
    <property type="component" value="Unassembled WGS sequence"/>
</dbReference>
<organism evidence="2 3">
    <name type="scientific">Aldrovandia affinis</name>
    <dbReference type="NCBI Taxonomy" id="143900"/>
    <lineage>
        <taxon>Eukaryota</taxon>
        <taxon>Metazoa</taxon>
        <taxon>Chordata</taxon>
        <taxon>Craniata</taxon>
        <taxon>Vertebrata</taxon>
        <taxon>Euteleostomi</taxon>
        <taxon>Actinopterygii</taxon>
        <taxon>Neopterygii</taxon>
        <taxon>Teleostei</taxon>
        <taxon>Notacanthiformes</taxon>
        <taxon>Halosauridae</taxon>
        <taxon>Aldrovandia</taxon>
    </lineage>
</organism>
<evidence type="ECO:0000313" key="2">
    <source>
        <dbReference type="EMBL" id="KAJ8388962.1"/>
    </source>
</evidence>
<dbReference type="EMBL" id="JAINUG010000188">
    <property type="protein sequence ID" value="KAJ8388962.1"/>
    <property type="molecule type" value="Genomic_DNA"/>
</dbReference>
<feature type="region of interest" description="Disordered" evidence="1">
    <location>
        <begin position="89"/>
        <end position="128"/>
    </location>
</feature>
<comment type="caution">
    <text evidence="2">The sequence shown here is derived from an EMBL/GenBank/DDBJ whole genome shotgun (WGS) entry which is preliminary data.</text>
</comment>
<evidence type="ECO:0000256" key="1">
    <source>
        <dbReference type="SAM" id="MobiDB-lite"/>
    </source>
</evidence>
<feature type="compositionally biased region" description="Basic and acidic residues" evidence="1">
    <location>
        <begin position="286"/>
        <end position="295"/>
    </location>
</feature>